<dbReference type="EMBL" id="FLQR01000003">
    <property type="protein sequence ID" value="SBS71288.1"/>
    <property type="molecule type" value="Genomic_DNA"/>
</dbReference>
<dbReference type="Pfam" id="PF18614">
    <property type="entry name" value="RNase_II_C_S1"/>
    <property type="match status" value="1"/>
</dbReference>
<dbReference type="InterPro" id="IPR040596">
    <property type="entry name" value="RNase_II_C_S1"/>
</dbReference>
<feature type="region of interest" description="Disordered" evidence="1">
    <location>
        <begin position="32"/>
        <end position="53"/>
    </location>
</feature>
<accession>A0A1Y5P5U0</accession>
<dbReference type="InterPro" id="IPR050180">
    <property type="entry name" value="RNR_Ribonuclease"/>
</dbReference>
<dbReference type="InterPro" id="IPR012340">
    <property type="entry name" value="NA-bd_OB-fold"/>
</dbReference>
<evidence type="ECO:0000256" key="1">
    <source>
        <dbReference type="SAM" id="MobiDB-lite"/>
    </source>
</evidence>
<evidence type="ECO:0000313" key="3">
    <source>
        <dbReference type="EMBL" id="SBS71288.1"/>
    </source>
</evidence>
<dbReference type="GO" id="GO:0000175">
    <property type="term" value="F:3'-5'-RNA exonuclease activity"/>
    <property type="evidence" value="ECO:0007669"/>
    <property type="project" value="TreeGrafter"/>
</dbReference>
<dbReference type="AlphaFoldDB" id="A0A1Y5P5U0"/>
<reference evidence="3" key="1">
    <citation type="submission" date="2016-03" db="EMBL/GenBank/DDBJ databases">
        <authorList>
            <person name="Ploux O."/>
        </authorList>
    </citation>
    <scope>NUCLEOTIDE SEQUENCE</scope>
    <source>
        <strain evidence="3">UC1</strain>
    </source>
</reference>
<feature type="domain" description="RNB" evidence="2">
    <location>
        <begin position="58"/>
        <end position="374"/>
    </location>
</feature>
<dbReference type="SUPFAM" id="SSF50249">
    <property type="entry name" value="Nucleic acid-binding proteins"/>
    <property type="match status" value="1"/>
</dbReference>
<organism evidence="3">
    <name type="scientific">uncultured Microbacterium sp</name>
    <dbReference type="NCBI Taxonomy" id="191216"/>
    <lineage>
        <taxon>Bacteria</taxon>
        <taxon>Bacillati</taxon>
        <taxon>Actinomycetota</taxon>
        <taxon>Actinomycetes</taxon>
        <taxon>Micrococcales</taxon>
        <taxon>Microbacteriaceae</taxon>
        <taxon>Microbacterium</taxon>
        <taxon>environmental samples</taxon>
    </lineage>
</organism>
<protein>
    <submittedName>
        <fullName evidence="3">Putative exoribonuclease</fullName>
    </submittedName>
</protein>
<dbReference type="Pfam" id="PF00773">
    <property type="entry name" value="RNB"/>
    <property type="match status" value="1"/>
</dbReference>
<dbReference type="InterPro" id="IPR001900">
    <property type="entry name" value="RNase_II/R"/>
</dbReference>
<dbReference type="GO" id="GO:0003723">
    <property type="term" value="F:RNA binding"/>
    <property type="evidence" value="ECO:0007669"/>
    <property type="project" value="InterPro"/>
</dbReference>
<dbReference type="RefSeq" id="WP_295574218.1">
    <property type="nucleotide sequence ID" value="NZ_FLQR01000003.1"/>
</dbReference>
<dbReference type="PANTHER" id="PTHR23355">
    <property type="entry name" value="RIBONUCLEASE"/>
    <property type="match status" value="1"/>
</dbReference>
<proteinExistence type="predicted"/>
<name>A0A1Y5P5U0_9MICO</name>
<dbReference type="SMART" id="SM00955">
    <property type="entry name" value="RNB"/>
    <property type="match status" value="1"/>
</dbReference>
<dbReference type="GO" id="GO:0006402">
    <property type="term" value="P:mRNA catabolic process"/>
    <property type="evidence" value="ECO:0007669"/>
    <property type="project" value="TreeGrafter"/>
</dbReference>
<evidence type="ECO:0000259" key="2">
    <source>
        <dbReference type="SMART" id="SM00955"/>
    </source>
</evidence>
<dbReference type="PANTHER" id="PTHR23355:SF42">
    <property type="entry name" value="RIBONUCLEASE II, CHLOROPLASTIC_MITOCHONDRIAL"/>
    <property type="match status" value="1"/>
</dbReference>
<gene>
    <name evidence="3" type="ORF">MIPYR_110029</name>
</gene>
<dbReference type="GO" id="GO:0000932">
    <property type="term" value="C:P-body"/>
    <property type="evidence" value="ECO:0007669"/>
    <property type="project" value="TreeGrafter"/>
</dbReference>
<sequence length="481" mass="51801">MPVRRSRIVPTEARGELAASLEALRRELDLPASFPPEVQEEAERAAASVPTDPGAADLADLRGIEFLTIDPAGSTDLDQALHLERTPTGAILHYAIADVPAYVEAGGALDAEARRRAQTIYAPDGRIPLHPPVLSEDATSLLPDQDRRAYVWRFVLDEGARPVETTLTRAIMRSRAQWAYAEAQEAIDLGTAPPALLAMPWFGAERDARESERGGASLNLPETRVIAEGDGYRLESRDGVPLEEWNAHVSLLTGMAAAEIMLAGGIGILRTMPQADPDDVAEFRAQTIALGIPWRFDVRYGEYLRDLPRTPAARAVREYAGGLFRGAGYVAFDGEAPEDPRQAAIGAPYAHTTAPLRRLVDRWSLVVCEALANGRTVPEWVRASLPEVPALMAAGSQRAGRMDAGAIDRVEAAVLQGREGEIFDGVVLSVRGDGARVQLRRPPVEAKVSGLGDAVPGVEVRLRLEQASIADGTVRFAEASS</sequence>